<comment type="caution">
    <text evidence="1">The sequence shown here is derived from an EMBL/GenBank/DDBJ whole genome shotgun (WGS) entry which is preliminary data.</text>
</comment>
<dbReference type="Proteomes" id="UP001528920">
    <property type="component" value="Unassembled WGS sequence"/>
</dbReference>
<proteinExistence type="predicted"/>
<organism evidence="1 2">
    <name type="scientific">Paralabilibaculum antarcticum</name>
    <dbReference type="NCBI Taxonomy" id="2912572"/>
    <lineage>
        <taxon>Bacteria</taxon>
        <taxon>Pseudomonadati</taxon>
        <taxon>Bacteroidota</taxon>
        <taxon>Bacteroidia</taxon>
        <taxon>Marinilabiliales</taxon>
        <taxon>Marinifilaceae</taxon>
        <taxon>Paralabilibaculum</taxon>
    </lineage>
</organism>
<dbReference type="EMBL" id="JAKJSC010000001">
    <property type="protein sequence ID" value="MDE5417564.1"/>
    <property type="molecule type" value="Genomic_DNA"/>
</dbReference>
<protein>
    <submittedName>
        <fullName evidence="1">Uncharacterized protein</fullName>
    </submittedName>
</protein>
<reference evidence="1 2" key="1">
    <citation type="submission" date="2022-01" db="EMBL/GenBank/DDBJ databases">
        <title>Labilibaculum sp. nov, a marine bacterium isolated from Antarctica.</title>
        <authorList>
            <person name="Dai W."/>
        </authorList>
    </citation>
    <scope>NUCLEOTIDE SEQUENCE [LARGE SCALE GENOMIC DNA]</scope>
    <source>
        <strain evidence="1 2">DW002</strain>
    </source>
</reference>
<evidence type="ECO:0000313" key="1">
    <source>
        <dbReference type="EMBL" id="MDE5417564.1"/>
    </source>
</evidence>
<sequence>MITKNQVSVEIPEADLVAVKDAIQILNEKLLPHLKNLSAEDRREIPKMGDKTFAFVSKAHAHMISNPNLVPPYVEVEELKEDLEAVQTLKQVYGPLRQLADLLDDTMLLSGSEAYIGALAFYNYVKGAGKAGVPGTDMIYGDLQKRFPGNSKK</sequence>
<name>A0ABT5VQ60_9BACT</name>
<dbReference type="RefSeq" id="WP_275108906.1">
    <property type="nucleotide sequence ID" value="NZ_JAKJSC010000001.1"/>
</dbReference>
<evidence type="ECO:0000313" key="2">
    <source>
        <dbReference type="Proteomes" id="UP001528920"/>
    </source>
</evidence>
<keyword evidence="2" id="KW-1185">Reference proteome</keyword>
<accession>A0ABT5VQ60</accession>
<gene>
    <name evidence="1" type="ORF">L3049_06045</name>
</gene>